<dbReference type="NCBIfam" id="NF009784">
    <property type="entry name" value="PRK13279.1"/>
    <property type="match status" value="1"/>
</dbReference>
<evidence type="ECO:0000256" key="10">
    <source>
        <dbReference type="ARBA" id="ARBA00022676"/>
    </source>
</evidence>
<dbReference type="AlphaFoldDB" id="A0A3L0W2W2"/>
<accession>A0A3L0W2W2</accession>
<evidence type="ECO:0000256" key="2">
    <source>
        <dbReference type="ARBA" id="ARBA00005200"/>
    </source>
</evidence>
<keyword evidence="11 19" id="KW-0808">Transferase</keyword>
<evidence type="ECO:0000256" key="11">
    <source>
        <dbReference type="ARBA" id="ARBA00022679"/>
    </source>
</evidence>
<evidence type="ECO:0000256" key="5">
    <source>
        <dbReference type="ARBA" id="ARBA00015532"/>
    </source>
</evidence>
<dbReference type="GO" id="GO:0103015">
    <property type="term" value="F:4-amino-4-deoxy-L-arabinose transferase activity"/>
    <property type="evidence" value="ECO:0007669"/>
    <property type="project" value="UniProtKB-EC"/>
</dbReference>
<dbReference type="GO" id="GO:0000030">
    <property type="term" value="F:mannosyltransferase activity"/>
    <property type="evidence" value="ECO:0007669"/>
    <property type="project" value="InterPro"/>
</dbReference>
<keyword evidence="12 19" id="KW-0812">Transmembrane</keyword>
<evidence type="ECO:0000313" key="21">
    <source>
        <dbReference type="EMBL" id="MHO03315.1"/>
    </source>
</evidence>
<keyword evidence="7 19" id="KW-0444">Lipid biosynthesis</keyword>
<evidence type="ECO:0000256" key="18">
    <source>
        <dbReference type="ARBA" id="ARBA00034054"/>
    </source>
</evidence>
<keyword evidence="16 19" id="KW-0472">Membrane</keyword>
<organism evidence="21">
    <name type="scientific">Escherichia coli</name>
    <dbReference type="NCBI Taxonomy" id="562"/>
    <lineage>
        <taxon>Bacteria</taxon>
        <taxon>Pseudomonadati</taxon>
        <taxon>Pseudomonadota</taxon>
        <taxon>Gammaproteobacteria</taxon>
        <taxon>Enterobacterales</taxon>
        <taxon>Enterobacteriaceae</taxon>
        <taxon>Escherichia</taxon>
    </lineage>
</organism>
<feature type="transmembrane region" description="Helical" evidence="19">
    <location>
        <begin position="289"/>
        <end position="307"/>
    </location>
</feature>
<comment type="catalytic activity">
    <reaction evidence="18 19">
        <text>4-amino-4-deoxy-alpha-L-arabinopyranosyl di-trans,octa-cis-undecaprenyl phosphate + lipid IVA = lipid IIA + di-trans,octa-cis-undecaprenyl phosphate.</text>
        <dbReference type="EC" id="2.4.2.43"/>
    </reaction>
</comment>
<feature type="domain" description="ArnT-like N-terminal" evidence="20">
    <location>
        <begin position="10"/>
        <end position="235"/>
    </location>
</feature>
<dbReference type="GO" id="GO:0009103">
    <property type="term" value="P:lipopolysaccharide biosynthetic process"/>
    <property type="evidence" value="ECO:0007669"/>
    <property type="project" value="UniProtKB-KW"/>
</dbReference>
<evidence type="ECO:0000259" key="20">
    <source>
        <dbReference type="Pfam" id="PF02366"/>
    </source>
</evidence>
<evidence type="ECO:0000256" key="17">
    <source>
        <dbReference type="ARBA" id="ARBA00025446"/>
    </source>
</evidence>
<feature type="transmembrane region" description="Helical" evidence="19">
    <location>
        <begin position="405"/>
        <end position="423"/>
    </location>
</feature>
<dbReference type="PANTHER" id="PTHR33908">
    <property type="entry name" value="MANNOSYLTRANSFERASE YKCB-RELATED"/>
    <property type="match status" value="1"/>
</dbReference>
<dbReference type="Pfam" id="PF02366">
    <property type="entry name" value="PMT"/>
    <property type="match status" value="1"/>
</dbReference>
<keyword evidence="6 19" id="KW-1003">Cell membrane</keyword>
<dbReference type="InterPro" id="IPR003342">
    <property type="entry name" value="ArnT-like_N"/>
</dbReference>
<feature type="transmembrane region" description="Helical" evidence="19">
    <location>
        <begin position="346"/>
        <end position="366"/>
    </location>
</feature>
<feature type="transmembrane region" description="Helical" evidence="19">
    <location>
        <begin position="116"/>
        <end position="140"/>
    </location>
</feature>
<dbReference type="PANTHER" id="PTHR33908:SF3">
    <property type="entry name" value="UNDECAPRENYL PHOSPHATE-ALPHA-4-AMINO-4-DEOXY-L-ARABINOSE ARABINOSYL TRANSFERASE"/>
    <property type="match status" value="1"/>
</dbReference>
<keyword evidence="9 19" id="KW-0441">Lipid A biosynthesis</keyword>
<dbReference type="GO" id="GO:0010041">
    <property type="term" value="P:response to iron(III) ion"/>
    <property type="evidence" value="ECO:0007669"/>
    <property type="project" value="TreeGrafter"/>
</dbReference>
<feature type="transmembrane region" description="Helical" evidence="19">
    <location>
        <begin position="313"/>
        <end position="334"/>
    </location>
</feature>
<evidence type="ECO:0000256" key="7">
    <source>
        <dbReference type="ARBA" id="ARBA00022516"/>
    </source>
</evidence>
<reference evidence="21" key="1">
    <citation type="submission" date="2018-10" db="EMBL/GenBank/DDBJ databases">
        <authorList>
            <consortium name="NARMS: The National Antimicrobial Resistance Monitoring System"/>
        </authorList>
    </citation>
    <scope>NUCLEOTIDE SEQUENCE [LARGE SCALE GENOMIC DNA]</scope>
    <source>
        <strain evidence="21">CVM N17EC0388</strain>
    </source>
</reference>
<dbReference type="GO" id="GO:0006493">
    <property type="term" value="P:protein O-linked glycosylation"/>
    <property type="evidence" value="ECO:0007669"/>
    <property type="project" value="InterPro"/>
</dbReference>
<evidence type="ECO:0000256" key="4">
    <source>
        <dbReference type="ARBA" id="ARBA00012056"/>
    </source>
</evidence>
<evidence type="ECO:0000256" key="8">
    <source>
        <dbReference type="ARBA" id="ARBA00022519"/>
    </source>
</evidence>
<evidence type="ECO:0000256" key="3">
    <source>
        <dbReference type="ARBA" id="ARBA00010814"/>
    </source>
</evidence>
<evidence type="ECO:0000256" key="9">
    <source>
        <dbReference type="ARBA" id="ARBA00022556"/>
    </source>
</evidence>
<evidence type="ECO:0000256" key="14">
    <source>
        <dbReference type="ARBA" id="ARBA00022989"/>
    </source>
</evidence>
<sequence length="547" mass="61277">MKLTKWALPLFFLLFYLLPLDQRPLWSPDENRYAEISREMVSTGDWVVPHFLGLRYFEKPIAGYWFNSISQQLFGDTNFAVRFASAAATGLSALLIVWFALQLWPCRRKAFLAGLIYLSLLIVYGIGTYSVLDAMVTLWLNAAMVSFYLIRQEGPLRTRVAGYLLFGLACGMGFLTKGFIALAVPVIVIVPYVIYQRRLLELLRFGPLAMVSAALLAAPWAIAVHLREPDYWHYFFWVEHIQRFAADNAQHKAPFWYYLPMGLLGTLPWLGLLPGALRKGWQDRKISPETLYLLAWVVLPLLFFSVAKGKLLTYILPCFAPLAMLLAASAMDKLKEGKAQPFRLNAWLNGLFGLLCMGILAVLAFSPSHAVYGTEDNSALAVAMVIFAGWALLGFIQLKDVSRRWTLSALCPMVLAVGLPWALPQSLIDSKLPERFIEANQTVLMDSSTLLANDVGLASSLAWGTRRSEIQLFDSKGEVHYGLSYPDAKERYVTRADFPVWLAEARKNGQVALLLKTDRDGSTGSLPPADETIVSHRLTLLVYHGAR</sequence>
<comment type="subcellular location">
    <subcellularLocation>
        <location evidence="1">Cell inner membrane</location>
        <topology evidence="1">Multi-pass membrane protein</topology>
    </subcellularLocation>
    <subcellularLocation>
        <location evidence="19">Cell membrane</location>
        <topology evidence="19">Multi-pass membrane protein</topology>
    </subcellularLocation>
</comment>
<dbReference type="EMBL" id="RNRV01000003">
    <property type="protein sequence ID" value="MHO03315.1"/>
    <property type="molecule type" value="Genomic_DNA"/>
</dbReference>
<evidence type="ECO:0000256" key="6">
    <source>
        <dbReference type="ARBA" id="ARBA00022475"/>
    </source>
</evidence>
<keyword evidence="8" id="KW-0997">Cell inner membrane</keyword>
<feature type="transmembrane region" description="Helical" evidence="19">
    <location>
        <begin position="255"/>
        <end position="277"/>
    </location>
</feature>
<evidence type="ECO:0000256" key="13">
    <source>
        <dbReference type="ARBA" id="ARBA00022985"/>
    </source>
</evidence>
<comment type="pathway">
    <text evidence="2 19">Lipopolysaccharide metabolism; 4-amino-4-deoxy-beta-L-arabinose-lipid A biosynthesis.</text>
</comment>
<gene>
    <name evidence="19" type="primary">arnT</name>
    <name evidence="21" type="ORF">D9F05_02790</name>
</gene>
<dbReference type="GO" id="GO:0005886">
    <property type="term" value="C:plasma membrane"/>
    <property type="evidence" value="ECO:0007669"/>
    <property type="project" value="UniProtKB-SubCell"/>
</dbReference>
<dbReference type="UniPathway" id="UPA00037"/>
<feature type="transmembrane region" description="Helical" evidence="19">
    <location>
        <begin position="83"/>
        <end position="104"/>
    </location>
</feature>
<evidence type="ECO:0000256" key="16">
    <source>
        <dbReference type="ARBA" id="ARBA00023136"/>
    </source>
</evidence>
<keyword evidence="15 19" id="KW-0443">Lipid metabolism</keyword>
<evidence type="ECO:0000256" key="12">
    <source>
        <dbReference type="ARBA" id="ARBA00022692"/>
    </source>
</evidence>
<comment type="caution">
    <text evidence="21">The sequence shown here is derived from an EMBL/GenBank/DDBJ whole genome shotgun (WGS) entry which is preliminary data.</text>
</comment>
<feature type="transmembrane region" description="Helical" evidence="19">
    <location>
        <begin position="205"/>
        <end position="226"/>
    </location>
</feature>
<dbReference type="EC" id="2.4.2.43" evidence="4 19"/>
<comment type="function">
    <text evidence="17 19">Catalyzes the transfer of the L-Ara4N moiety of the glycolipid undecaprenyl phosphate-alpha-L-Ara4N to lipid A. The modified arabinose is attached to lipid A and is required for resistance to polymyxin and cationic antimicrobial peptides.</text>
</comment>
<keyword evidence="14 19" id="KW-1133">Transmembrane helix</keyword>
<proteinExistence type="inferred from homology"/>
<keyword evidence="10 19" id="KW-0328">Glycosyltransferase</keyword>
<feature type="transmembrane region" description="Helical" evidence="19">
    <location>
        <begin position="378"/>
        <end position="398"/>
    </location>
</feature>
<dbReference type="InterPro" id="IPR050297">
    <property type="entry name" value="LipidA_mod_glycosyltrf_83"/>
</dbReference>
<comment type="similarity">
    <text evidence="3 19">Belongs to the glycosyltransferase 83 family.</text>
</comment>
<protein>
    <recommendedName>
        <fullName evidence="5 19">Undecaprenyl phosphate-alpha-4-amino-4-deoxy-L-arabinose arabinosyl transferase</fullName>
        <ecNumber evidence="4 19">2.4.2.43</ecNumber>
    </recommendedName>
    <alternativeName>
        <fullName evidence="19">4-amino-4-deoxy-L-arabinose lipid A transferase</fullName>
    </alternativeName>
    <alternativeName>
        <fullName evidence="19">Lipid IV(A) 4-amino-4-deoxy-L-arabinosyltransferase</fullName>
    </alternativeName>
    <alternativeName>
        <fullName evidence="19">Undecaprenyl phosphate-alpha-L-Ara4N transferase</fullName>
    </alternativeName>
</protein>
<dbReference type="GO" id="GO:0009245">
    <property type="term" value="P:lipid A biosynthetic process"/>
    <property type="evidence" value="ECO:0007669"/>
    <property type="project" value="UniProtKB-UniRule"/>
</dbReference>
<dbReference type="InterPro" id="IPR022839">
    <property type="entry name" value="ArnT"/>
</dbReference>
<evidence type="ECO:0000256" key="15">
    <source>
        <dbReference type="ARBA" id="ARBA00023098"/>
    </source>
</evidence>
<feature type="transmembrane region" description="Helical" evidence="19">
    <location>
        <begin position="160"/>
        <end position="193"/>
    </location>
</feature>
<keyword evidence="13 19" id="KW-0448">Lipopolysaccharide biosynthesis</keyword>
<evidence type="ECO:0000256" key="1">
    <source>
        <dbReference type="ARBA" id="ARBA00004429"/>
    </source>
</evidence>
<name>A0A3L0W2W2_ECOLX</name>
<dbReference type="HAMAP" id="MF_01165">
    <property type="entry name" value="ArnT_transfer"/>
    <property type="match status" value="1"/>
</dbReference>
<evidence type="ECO:0000256" key="19">
    <source>
        <dbReference type="HAMAP-Rule" id="MF_01165"/>
    </source>
</evidence>